<dbReference type="Pfam" id="PF07885">
    <property type="entry name" value="Ion_trans_2"/>
    <property type="match status" value="2"/>
</dbReference>
<dbReference type="PANTHER" id="PTHR11003">
    <property type="entry name" value="POTASSIUM CHANNEL, SUBFAMILY K"/>
    <property type="match status" value="1"/>
</dbReference>
<comment type="similarity">
    <text evidence="9">Belongs to the two pore domain potassium channel (TC 1.A.1.8) family.</text>
</comment>
<accession>W7TIY8</accession>
<keyword evidence="2 9" id="KW-0813">Transport</keyword>
<keyword evidence="7 11" id="KW-0472">Membrane</keyword>
<dbReference type="Proteomes" id="UP000019335">
    <property type="component" value="Unassembled WGS sequence"/>
</dbReference>
<feature type="compositionally biased region" description="Acidic residues" evidence="10">
    <location>
        <begin position="118"/>
        <end position="135"/>
    </location>
</feature>
<dbReference type="Gene3D" id="1.10.287.70">
    <property type="match status" value="2"/>
</dbReference>
<evidence type="ECO:0000256" key="11">
    <source>
        <dbReference type="SAM" id="Phobius"/>
    </source>
</evidence>
<dbReference type="PROSITE" id="PS00018">
    <property type="entry name" value="EF_HAND_1"/>
    <property type="match status" value="1"/>
</dbReference>
<evidence type="ECO:0000256" key="10">
    <source>
        <dbReference type="SAM" id="MobiDB-lite"/>
    </source>
</evidence>
<evidence type="ECO:0000256" key="5">
    <source>
        <dbReference type="ARBA" id="ARBA00022989"/>
    </source>
</evidence>
<evidence type="ECO:0000313" key="14">
    <source>
        <dbReference type="Proteomes" id="UP000019335"/>
    </source>
</evidence>
<feature type="transmembrane region" description="Helical" evidence="11">
    <location>
        <begin position="63"/>
        <end position="87"/>
    </location>
</feature>
<dbReference type="PANTHER" id="PTHR11003:SF334">
    <property type="entry name" value="FI03418P"/>
    <property type="match status" value="1"/>
</dbReference>
<comment type="subcellular location">
    <subcellularLocation>
        <location evidence="1">Membrane</location>
        <topology evidence="1">Multi-pass membrane protein</topology>
    </subcellularLocation>
</comment>
<evidence type="ECO:0000256" key="8">
    <source>
        <dbReference type="ARBA" id="ARBA00023303"/>
    </source>
</evidence>
<dbReference type="Gene3D" id="1.10.238.10">
    <property type="entry name" value="EF-hand"/>
    <property type="match status" value="1"/>
</dbReference>
<dbReference type="InterPro" id="IPR013099">
    <property type="entry name" value="K_chnl_dom"/>
</dbReference>
<keyword evidence="5 11" id="KW-1133">Transmembrane helix</keyword>
<dbReference type="GO" id="GO:0022841">
    <property type="term" value="F:potassium ion leak channel activity"/>
    <property type="evidence" value="ECO:0007669"/>
    <property type="project" value="TreeGrafter"/>
</dbReference>
<feature type="compositionally biased region" description="Basic and acidic residues" evidence="10">
    <location>
        <begin position="172"/>
        <end position="184"/>
    </location>
</feature>
<evidence type="ECO:0000313" key="13">
    <source>
        <dbReference type="EMBL" id="EWM20296.1"/>
    </source>
</evidence>
<dbReference type="SUPFAM" id="SSF47473">
    <property type="entry name" value="EF-hand"/>
    <property type="match status" value="1"/>
</dbReference>
<proteinExistence type="inferred from homology"/>
<dbReference type="SUPFAM" id="SSF81324">
    <property type="entry name" value="Voltage-gated potassium channels"/>
    <property type="match status" value="2"/>
</dbReference>
<dbReference type="GO" id="GO:0005737">
    <property type="term" value="C:cytoplasm"/>
    <property type="evidence" value="ECO:0007669"/>
    <property type="project" value="UniProtKB-ARBA"/>
</dbReference>
<dbReference type="GO" id="GO:0030322">
    <property type="term" value="P:stabilization of membrane potential"/>
    <property type="evidence" value="ECO:0007669"/>
    <property type="project" value="TreeGrafter"/>
</dbReference>
<reference evidence="13 14" key="1">
    <citation type="journal article" date="2014" name="Mol. Plant">
        <title>Chromosome Scale Genome Assembly and Transcriptome Profiling of Nannochloropsis gaditana in Nitrogen Depletion.</title>
        <authorList>
            <person name="Corteggiani Carpinelli E."/>
            <person name="Telatin A."/>
            <person name="Vitulo N."/>
            <person name="Forcato C."/>
            <person name="D'Angelo M."/>
            <person name="Schiavon R."/>
            <person name="Vezzi A."/>
            <person name="Giacometti G.M."/>
            <person name="Morosinotto T."/>
            <person name="Valle G."/>
        </authorList>
    </citation>
    <scope>NUCLEOTIDE SEQUENCE [LARGE SCALE GENOMIC DNA]</scope>
    <source>
        <strain evidence="13 14">B-31</strain>
    </source>
</reference>
<organism evidence="13 14">
    <name type="scientific">Nannochloropsis gaditana</name>
    <dbReference type="NCBI Taxonomy" id="72520"/>
    <lineage>
        <taxon>Eukaryota</taxon>
        <taxon>Sar</taxon>
        <taxon>Stramenopiles</taxon>
        <taxon>Ochrophyta</taxon>
        <taxon>Eustigmatophyceae</taxon>
        <taxon>Eustigmatales</taxon>
        <taxon>Monodopsidaceae</taxon>
        <taxon>Nannochloropsis</taxon>
    </lineage>
</organism>
<feature type="compositionally biased region" description="Basic and acidic residues" evidence="10">
    <location>
        <begin position="136"/>
        <end position="159"/>
    </location>
</feature>
<feature type="transmembrane region" description="Helical" evidence="11">
    <location>
        <begin position="334"/>
        <end position="359"/>
    </location>
</feature>
<dbReference type="InterPro" id="IPR018247">
    <property type="entry name" value="EF_Hand_1_Ca_BS"/>
</dbReference>
<evidence type="ECO:0000256" key="4">
    <source>
        <dbReference type="ARBA" id="ARBA00022837"/>
    </source>
</evidence>
<dbReference type="EMBL" id="AZIL01003226">
    <property type="protein sequence ID" value="EWM20296.1"/>
    <property type="molecule type" value="Genomic_DNA"/>
</dbReference>
<feature type="region of interest" description="Disordered" evidence="10">
    <location>
        <begin position="231"/>
        <end position="261"/>
    </location>
</feature>
<feature type="compositionally biased region" description="Basic residues" evidence="10">
    <location>
        <begin position="231"/>
        <end position="240"/>
    </location>
</feature>
<evidence type="ECO:0000259" key="12">
    <source>
        <dbReference type="Pfam" id="PF07885"/>
    </source>
</evidence>
<feature type="transmembrane region" description="Helical" evidence="11">
    <location>
        <begin position="7"/>
        <end position="28"/>
    </location>
</feature>
<feature type="transmembrane region" description="Helical" evidence="11">
    <location>
        <begin position="280"/>
        <end position="302"/>
    </location>
</feature>
<dbReference type="InterPro" id="IPR011992">
    <property type="entry name" value="EF-hand-dom_pair"/>
</dbReference>
<feature type="compositionally biased region" description="Basic and acidic residues" evidence="10">
    <location>
        <begin position="241"/>
        <end position="258"/>
    </location>
</feature>
<keyword evidence="4" id="KW-0106">Calcium</keyword>
<evidence type="ECO:0000256" key="2">
    <source>
        <dbReference type="ARBA" id="ARBA00022448"/>
    </source>
</evidence>
<keyword evidence="14" id="KW-1185">Reference proteome</keyword>
<dbReference type="GO" id="GO:0005886">
    <property type="term" value="C:plasma membrane"/>
    <property type="evidence" value="ECO:0007669"/>
    <property type="project" value="TreeGrafter"/>
</dbReference>
<dbReference type="PRINTS" id="PR01333">
    <property type="entry name" value="2POREKCHANEL"/>
</dbReference>
<feature type="domain" description="Potassium channel" evidence="12">
    <location>
        <begin position="17"/>
        <end position="86"/>
    </location>
</feature>
<dbReference type="InterPro" id="IPR003280">
    <property type="entry name" value="2pore_dom_K_chnl"/>
</dbReference>
<dbReference type="GO" id="GO:0015271">
    <property type="term" value="F:outward rectifier potassium channel activity"/>
    <property type="evidence" value="ECO:0007669"/>
    <property type="project" value="TreeGrafter"/>
</dbReference>
<dbReference type="OrthoDB" id="415460at2759"/>
<comment type="caution">
    <text evidence="13">The sequence shown here is derived from an EMBL/GenBank/DDBJ whole genome shotgun (WGS) entry which is preliminary data.</text>
</comment>
<evidence type="ECO:0000256" key="9">
    <source>
        <dbReference type="RuleBase" id="RU003857"/>
    </source>
</evidence>
<keyword evidence="3 9" id="KW-0812">Transmembrane</keyword>
<feature type="region of interest" description="Disordered" evidence="10">
    <location>
        <begin position="108"/>
        <end position="197"/>
    </location>
</feature>
<keyword evidence="8 9" id="KW-0407">Ion channel</keyword>
<name>W7TIY8_9STRA</name>
<feature type="transmembrane region" description="Helical" evidence="11">
    <location>
        <begin position="206"/>
        <end position="226"/>
    </location>
</feature>
<evidence type="ECO:0000256" key="6">
    <source>
        <dbReference type="ARBA" id="ARBA00023065"/>
    </source>
</evidence>
<evidence type="ECO:0000256" key="3">
    <source>
        <dbReference type="ARBA" id="ARBA00022692"/>
    </source>
</evidence>
<protein>
    <submittedName>
        <fullName evidence="13">EF-Hand 1, calcium-binding site</fullName>
    </submittedName>
</protein>
<evidence type="ECO:0000256" key="1">
    <source>
        <dbReference type="ARBA" id="ARBA00004141"/>
    </source>
</evidence>
<keyword evidence="6 9" id="KW-0406">Ion transport</keyword>
<feature type="compositionally biased region" description="Polar residues" evidence="10">
    <location>
        <begin position="188"/>
        <end position="197"/>
    </location>
</feature>
<sequence>MSRFSILYLSIICLVSYLLVSIGVYGYWLERWGASRAIYFGVVTLTSVGFGDMTPLTQESRLFTIFFAIVGISVVALAVGEISGFIIEKETAKVEEFNRLLAQKLSQRMQADHHEAAGESEDDDSRDDEEEDDEDERRADDPREERMTEHSMPGERERGQVGFWRGSSDGETPSRDIPHQDLDAPRGNATTLEPSLQPSFPSFIRPSSWCMGASAGALACLSAWWSRQKKRWKKKRKAREKKSGKGEGKRMDPKKGKEEEENAWAKAKLGEGSRVELVKLVLRALLPVILVNAIGAGTIGYLEGWTEIDIVYYAVISSTTIGYGDLHPDNEATYLVASIYIPFAVVAVGNFVTTIAQYYMGKSEEKRRAEILNRKYAFEELLAMDENNDGSVDIMEFTIYLLKLWGMVDDKILEAIYARFHELDTDNTGLLTKANFIEAVAEPERLSMLRALSVMPQSQSMVSFGHSL</sequence>
<feature type="domain" description="Potassium channel" evidence="12">
    <location>
        <begin position="291"/>
        <end position="359"/>
    </location>
</feature>
<gene>
    <name evidence="13" type="ORF">Naga_100451g2</name>
</gene>
<evidence type="ECO:0000256" key="7">
    <source>
        <dbReference type="ARBA" id="ARBA00023136"/>
    </source>
</evidence>
<dbReference type="AlphaFoldDB" id="W7TIY8"/>
<feature type="transmembrane region" description="Helical" evidence="11">
    <location>
        <begin position="34"/>
        <end position="51"/>
    </location>
</feature>